<dbReference type="STRING" id="36818.BGK67_25065"/>
<dbReference type="Proteomes" id="UP000095705">
    <property type="component" value="Unassembled WGS sequence"/>
</dbReference>
<proteinExistence type="predicted"/>
<organism evidence="1 2">
    <name type="scientific">Streptomyces subrutilus</name>
    <dbReference type="NCBI Taxonomy" id="36818"/>
    <lineage>
        <taxon>Bacteria</taxon>
        <taxon>Bacillati</taxon>
        <taxon>Actinomycetota</taxon>
        <taxon>Actinomycetes</taxon>
        <taxon>Kitasatosporales</taxon>
        <taxon>Streptomycetaceae</taxon>
        <taxon>Streptomyces</taxon>
    </lineage>
</organism>
<dbReference type="EMBL" id="MEHK01000001">
    <property type="protein sequence ID" value="OEJ34169.1"/>
    <property type="molecule type" value="Genomic_DNA"/>
</dbReference>
<evidence type="ECO:0000313" key="2">
    <source>
        <dbReference type="Proteomes" id="UP000095705"/>
    </source>
</evidence>
<evidence type="ECO:0000313" key="1">
    <source>
        <dbReference type="EMBL" id="OEJ34169.1"/>
    </source>
</evidence>
<dbReference type="RefSeq" id="WP_069922363.1">
    <property type="nucleotide sequence ID" value="NZ_MEHK01000001.1"/>
</dbReference>
<dbReference type="AlphaFoldDB" id="A0A1E5PX81"/>
<gene>
    <name evidence="1" type="ORF">BGK67_25065</name>
</gene>
<comment type="caution">
    <text evidence="1">The sequence shown here is derived from an EMBL/GenBank/DDBJ whole genome shotgun (WGS) entry which is preliminary data.</text>
</comment>
<sequence>MSATEISEAAVPVEDDGCPQCSEEEYCDACMERRWERTALSTAPLVSTPVTRPRQMLREGSIDLKNIDRWFLELNVYASRMSEVSAVEENVTLEHATELSVTLRRNLRELDAFATRLEGYARQ</sequence>
<reference evidence="1 2" key="1">
    <citation type="submission" date="2016-08" db="EMBL/GenBank/DDBJ databases">
        <title>The complete genome of Streptomyces subrutilus 10-1-1.</title>
        <authorList>
            <person name="Chen X."/>
        </authorList>
    </citation>
    <scope>NUCLEOTIDE SEQUENCE [LARGE SCALE GENOMIC DNA]</scope>
    <source>
        <strain evidence="1 2">10-1-1</strain>
    </source>
</reference>
<keyword evidence="2" id="KW-1185">Reference proteome</keyword>
<name>A0A1E5PX81_9ACTN</name>
<accession>A0A1E5PX81</accession>
<protein>
    <submittedName>
        <fullName evidence="1">Uncharacterized protein</fullName>
    </submittedName>
</protein>